<dbReference type="Proteomes" id="UP000199112">
    <property type="component" value="Unassembled WGS sequence"/>
</dbReference>
<dbReference type="AlphaFoldDB" id="A0A1H6FKR2"/>
<keyword evidence="3" id="KW-1185">Reference proteome</keyword>
<sequence length="63" mass="6571">MQALSLPVDVVTEFSMVRLSTIVIILAIVLAIGLIPIPVIPGVGLLVGISGIILGIILRLIGW</sequence>
<organism evidence="2 3">
    <name type="scientific">Natronorubrum sediminis</name>
    <dbReference type="NCBI Taxonomy" id="640943"/>
    <lineage>
        <taxon>Archaea</taxon>
        <taxon>Methanobacteriati</taxon>
        <taxon>Methanobacteriota</taxon>
        <taxon>Stenosarchaea group</taxon>
        <taxon>Halobacteria</taxon>
        <taxon>Halobacteriales</taxon>
        <taxon>Natrialbaceae</taxon>
        <taxon>Natronorubrum</taxon>
    </lineage>
</organism>
<proteinExistence type="predicted"/>
<evidence type="ECO:0000313" key="2">
    <source>
        <dbReference type="EMBL" id="SEH10738.1"/>
    </source>
</evidence>
<gene>
    <name evidence="2" type="ORF">SAMN04487967_0038</name>
</gene>
<dbReference type="EMBL" id="FNWL01000001">
    <property type="protein sequence ID" value="SEH10738.1"/>
    <property type="molecule type" value="Genomic_DNA"/>
</dbReference>
<keyword evidence="1" id="KW-0472">Membrane</keyword>
<accession>A0A1H6FKR2</accession>
<evidence type="ECO:0000313" key="3">
    <source>
        <dbReference type="Proteomes" id="UP000199112"/>
    </source>
</evidence>
<keyword evidence="1" id="KW-1133">Transmembrane helix</keyword>
<keyword evidence="1" id="KW-0812">Transmembrane</keyword>
<protein>
    <submittedName>
        <fullName evidence="2">Uncharacterized protein</fullName>
    </submittedName>
</protein>
<feature type="transmembrane region" description="Helical" evidence="1">
    <location>
        <begin position="42"/>
        <end position="61"/>
    </location>
</feature>
<reference evidence="3" key="1">
    <citation type="submission" date="2016-10" db="EMBL/GenBank/DDBJ databases">
        <authorList>
            <person name="Varghese N."/>
            <person name="Submissions S."/>
        </authorList>
    </citation>
    <scope>NUCLEOTIDE SEQUENCE [LARGE SCALE GENOMIC DNA]</scope>
    <source>
        <strain evidence="3">CGMCC 1.8981</strain>
    </source>
</reference>
<evidence type="ECO:0000256" key="1">
    <source>
        <dbReference type="SAM" id="Phobius"/>
    </source>
</evidence>
<feature type="transmembrane region" description="Helical" evidence="1">
    <location>
        <begin position="16"/>
        <end position="35"/>
    </location>
</feature>
<name>A0A1H6FKR2_9EURY</name>